<keyword evidence="2" id="KW-1185">Reference proteome</keyword>
<reference evidence="1 2" key="1">
    <citation type="submission" date="2023-02" db="EMBL/GenBank/DDBJ databases">
        <title>Evolution of Hrp T3SS in non-pathogenic Pseudomonas fluorescens.</title>
        <authorList>
            <person name="Liao K."/>
            <person name="Wei H."/>
            <person name="Gu Y."/>
        </authorList>
    </citation>
    <scope>NUCLEOTIDE SEQUENCE [LARGE SCALE GENOMIC DNA]</scope>
    <source>
        <strain evidence="1 2">FP205</strain>
    </source>
</reference>
<dbReference type="Proteomes" id="UP001230339">
    <property type="component" value="Chromosome"/>
</dbReference>
<accession>A0ABY9GAB5</accession>
<evidence type="ECO:0000313" key="2">
    <source>
        <dbReference type="Proteomes" id="UP001230339"/>
    </source>
</evidence>
<dbReference type="InterPro" id="IPR008884">
    <property type="entry name" value="TylF_MeTrfase"/>
</dbReference>
<dbReference type="Gene3D" id="3.40.50.150">
    <property type="entry name" value="Vaccinia Virus protein VP39"/>
    <property type="match status" value="1"/>
</dbReference>
<sequence length="290" mass="33008">MTLPDDFSPDKYLELHPDVLKAGLNPALHYLKFGIPEGRAYKGAARYVEKKYNPLHPKIDETYHHDGLASRHNHDFMIDPAFRAAYGRGVAAAGMDYNWFWRVHVGLWAARSAAKLTGDFVECGVNRGFLSSAIMHDLDWNKTNRVFYLLDTFAGLDERYLSDEEREGGVSERNRREITSGFYTTNLESVKQNFAEWPRATIIQGSIPDTLPQIDSTQIAFLHIDLNCTIPEVAAIDYLWDRLVPNAFVLLDDYAYFGYQPQKEGMDQWAEKMNLSILSLPTGQGLLIKP</sequence>
<proteinExistence type="predicted"/>
<evidence type="ECO:0000313" key="1">
    <source>
        <dbReference type="EMBL" id="WLH12590.1"/>
    </source>
</evidence>
<dbReference type="EMBL" id="CP117449">
    <property type="protein sequence ID" value="WLH12590.1"/>
    <property type="molecule type" value="Genomic_DNA"/>
</dbReference>
<protein>
    <submittedName>
        <fullName evidence="1">Macrocin O-methyltransferase</fullName>
    </submittedName>
</protein>
<dbReference type="PANTHER" id="PTHR40036:SF1">
    <property type="entry name" value="MACROCIN O-METHYLTRANSFERASE"/>
    <property type="match status" value="1"/>
</dbReference>
<dbReference type="RefSeq" id="WP_305386822.1">
    <property type="nucleotide sequence ID" value="NZ_CP117426.1"/>
</dbReference>
<dbReference type="PANTHER" id="PTHR40036">
    <property type="entry name" value="MACROCIN O-METHYLTRANSFERASE"/>
    <property type="match status" value="1"/>
</dbReference>
<dbReference type="Pfam" id="PF05711">
    <property type="entry name" value="TylF"/>
    <property type="match status" value="1"/>
</dbReference>
<name>A0ABY9GAB5_9PSED</name>
<gene>
    <name evidence="1" type="ORF">PSH57_27990</name>
</gene>
<dbReference type="InterPro" id="IPR029063">
    <property type="entry name" value="SAM-dependent_MTases_sf"/>
</dbReference>
<organism evidence="1 2">
    <name type="scientific">Pseudomonas hefeiensis</name>
    <dbReference type="NCBI Taxonomy" id="2738125"/>
    <lineage>
        <taxon>Bacteria</taxon>
        <taxon>Pseudomonadati</taxon>
        <taxon>Pseudomonadota</taxon>
        <taxon>Gammaproteobacteria</taxon>
        <taxon>Pseudomonadales</taxon>
        <taxon>Pseudomonadaceae</taxon>
        <taxon>Pseudomonas</taxon>
    </lineage>
</organism>